<dbReference type="Gramene" id="QL05p040548:mrna">
    <property type="protein sequence ID" value="QL05p040548:mrna"/>
    <property type="gene ID" value="QL05p040548"/>
</dbReference>
<dbReference type="InParanoid" id="A0A7N2R4U9"/>
<dbReference type="Proteomes" id="UP000594261">
    <property type="component" value="Chromosome 5"/>
</dbReference>
<evidence type="ECO:0000313" key="1">
    <source>
        <dbReference type="EnsemblPlants" id="QL05p040548:mrna"/>
    </source>
</evidence>
<proteinExistence type="predicted"/>
<reference evidence="1 2" key="1">
    <citation type="journal article" date="2016" name="G3 (Bethesda)">
        <title>First Draft Assembly and Annotation of the Genome of a California Endemic Oak Quercus lobata Nee (Fagaceae).</title>
        <authorList>
            <person name="Sork V.L."/>
            <person name="Fitz-Gibbon S.T."/>
            <person name="Puiu D."/>
            <person name="Crepeau M."/>
            <person name="Gugger P.F."/>
            <person name="Sherman R."/>
            <person name="Stevens K."/>
            <person name="Langley C.H."/>
            <person name="Pellegrini M."/>
            <person name="Salzberg S.L."/>
        </authorList>
    </citation>
    <scope>NUCLEOTIDE SEQUENCE [LARGE SCALE GENOMIC DNA]</scope>
    <source>
        <strain evidence="1 2">cv. SW786</strain>
    </source>
</reference>
<sequence>MEEFNANPFSRALHLSRYVQQTKFPTTRKKILQLRKGVRAPAVALNVNEPVKAAAEKLVALNVTALVTLRNDEMGKAEQIIPLLFDAFKPTKRFTVLQLVSTKIDPI</sequence>
<protein>
    <submittedName>
        <fullName evidence="1">Uncharacterized protein</fullName>
    </submittedName>
</protein>
<dbReference type="AlphaFoldDB" id="A0A7N2R4U9"/>
<reference evidence="1" key="2">
    <citation type="submission" date="2021-01" db="UniProtKB">
        <authorList>
            <consortium name="EnsemblPlants"/>
        </authorList>
    </citation>
    <scope>IDENTIFICATION</scope>
</reference>
<name>A0A7N2R4U9_QUELO</name>
<accession>A0A7N2R4U9</accession>
<organism evidence="1 2">
    <name type="scientific">Quercus lobata</name>
    <name type="common">Valley oak</name>
    <dbReference type="NCBI Taxonomy" id="97700"/>
    <lineage>
        <taxon>Eukaryota</taxon>
        <taxon>Viridiplantae</taxon>
        <taxon>Streptophyta</taxon>
        <taxon>Embryophyta</taxon>
        <taxon>Tracheophyta</taxon>
        <taxon>Spermatophyta</taxon>
        <taxon>Magnoliopsida</taxon>
        <taxon>eudicotyledons</taxon>
        <taxon>Gunneridae</taxon>
        <taxon>Pentapetalae</taxon>
        <taxon>rosids</taxon>
        <taxon>fabids</taxon>
        <taxon>Fagales</taxon>
        <taxon>Fagaceae</taxon>
        <taxon>Quercus</taxon>
    </lineage>
</organism>
<evidence type="ECO:0000313" key="2">
    <source>
        <dbReference type="Proteomes" id="UP000594261"/>
    </source>
</evidence>
<dbReference type="EnsemblPlants" id="QL05p040548:mrna">
    <property type="protein sequence ID" value="QL05p040548:mrna"/>
    <property type="gene ID" value="QL05p040548"/>
</dbReference>
<dbReference type="EMBL" id="LRBV02000005">
    <property type="status" value="NOT_ANNOTATED_CDS"/>
    <property type="molecule type" value="Genomic_DNA"/>
</dbReference>
<keyword evidence="2" id="KW-1185">Reference proteome</keyword>